<comment type="caution">
    <text evidence="5">The sequence shown here is derived from an EMBL/GenBank/DDBJ whole genome shotgun (WGS) entry which is preliminary data.</text>
</comment>
<gene>
    <name evidence="5" type="ORF">BJ875DRAFT_430763</name>
</gene>
<dbReference type="SUPFAM" id="SSF53335">
    <property type="entry name" value="S-adenosyl-L-methionine-dependent methyltransferases"/>
    <property type="match status" value="1"/>
</dbReference>
<reference evidence="5" key="1">
    <citation type="journal article" date="2021" name="IMA Fungus">
        <title>Genomic characterization of three marine fungi, including Emericellopsis atlantica sp. nov. with signatures of a generalist lifestyle and marine biomass degradation.</title>
        <authorList>
            <person name="Hagestad O.C."/>
            <person name="Hou L."/>
            <person name="Andersen J.H."/>
            <person name="Hansen E.H."/>
            <person name="Altermark B."/>
            <person name="Li C."/>
            <person name="Kuhnert E."/>
            <person name="Cox R.J."/>
            <person name="Crous P.W."/>
            <person name="Spatafora J.W."/>
            <person name="Lail K."/>
            <person name="Amirebrahimi M."/>
            <person name="Lipzen A."/>
            <person name="Pangilinan J."/>
            <person name="Andreopoulos W."/>
            <person name="Hayes R.D."/>
            <person name="Ng V."/>
            <person name="Grigoriev I.V."/>
            <person name="Jackson S.A."/>
            <person name="Sutton T.D.S."/>
            <person name="Dobson A.D.W."/>
            <person name="Rama T."/>
        </authorList>
    </citation>
    <scope>NUCLEOTIDE SEQUENCE</scope>
    <source>
        <strain evidence="5">TRa018bII</strain>
    </source>
</reference>
<dbReference type="InterPro" id="IPR029063">
    <property type="entry name" value="SAM-dependent_MTases_sf"/>
</dbReference>
<dbReference type="Gene3D" id="1.10.10.10">
    <property type="entry name" value="Winged helix-like DNA-binding domain superfamily/Winged helix DNA-binding domain"/>
    <property type="match status" value="1"/>
</dbReference>
<dbReference type="EMBL" id="MU251635">
    <property type="protein sequence ID" value="KAG9230931.1"/>
    <property type="molecule type" value="Genomic_DNA"/>
</dbReference>
<keyword evidence="6" id="KW-1185">Reference proteome</keyword>
<dbReference type="PROSITE" id="PS51683">
    <property type="entry name" value="SAM_OMT_II"/>
    <property type="match status" value="1"/>
</dbReference>
<evidence type="ECO:0000256" key="1">
    <source>
        <dbReference type="ARBA" id="ARBA00022603"/>
    </source>
</evidence>
<dbReference type="InterPro" id="IPR001077">
    <property type="entry name" value="COMT_C"/>
</dbReference>
<dbReference type="PANTHER" id="PTHR43712:SF12">
    <property type="entry name" value="STERIGMATOCYSTIN 8-O-METHYLTRANSFERASE"/>
    <property type="match status" value="1"/>
</dbReference>
<dbReference type="Pfam" id="PF00891">
    <property type="entry name" value="Methyltransf_2"/>
    <property type="match status" value="1"/>
</dbReference>
<organism evidence="5 6">
    <name type="scientific">Amylocarpus encephaloides</name>
    <dbReference type="NCBI Taxonomy" id="45428"/>
    <lineage>
        <taxon>Eukaryota</taxon>
        <taxon>Fungi</taxon>
        <taxon>Dikarya</taxon>
        <taxon>Ascomycota</taxon>
        <taxon>Pezizomycotina</taxon>
        <taxon>Leotiomycetes</taxon>
        <taxon>Helotiales</taxon>
        <taxon>Helotiales incertae sedis</taxon>
        <taxon>Amylocarpus</taxon>
    </lineage>
</organism>
<name>A0A9P7YC57_9HELO</name>
<keyword evidence="1" id="KW-0489">Methyltransferase</keyword>
<proteinExistence type="predicted"/>
<sequence length="422" mass="47279">MSSTKKSRIIELSNTINAHTIAIDKYYAANGIPPPSFDIDYPADLPEEIHQSRNSVLEATDELTDLMLGARALAECSPPQHTSLIGVQAICRYDIASKVPANEEVSYATLSQRCGLPVDDLMRIMRLAISQHIFKEPRKGFVAHNAASKMFVGSQDLQNWIYIALDEMWPSAAHMLDAMDRWKGSGEPYEAGFNIAKDTDQSFFQSMKHNQRRKEAFSNVMTYMQGRQGFGNSSAQLLSSYDWNSVGTIVDIGGGQGSTCVDILEKYPEIKCTVQDTPEVIAESQGKITAKISENLVFMEHDFFTEQPVKNSDVYLLRWVLHDWSDQRALMILRQLVPALKYGANVVIQEFIVPEPGIMSSYHEKTIRCMDLAMKAAFNSKEREIGDWIGLFAQADDNFAFVDAKVPPGSNLAVLHFCWKGK</sequence>
<evidence type="ECO:0000313" key="5">
    <source>
        <dbReference type="EMBL" id="KAG9230931.1"/>
    </source>
</evidence>
<feature type="domain" description="O-methyltransferase C-terminal" evidence="4">
    <location>
        <begin position="203"/>
        <end position="395"/>
    </location>
</feature>
<dbReference type="InterPro" id="IPR036388">
    <property type="entry name" value="WH-like_DNA-bd_sf"/>
</dbReference>
<dbReference type="Proteomes" id="UP000824998">
    <property type="component" value="Unassembled WGS sequence"/>
</dbReference>
<dbReference type="OrthoDB" id="1606438at2759"/>
<evidence type="ECO:0000256" key="3">
    <source>
        <dbReference type="ARBA" id="ARBA00022691"/>
    </source>
</evidence>
<dbReference type="GO" id="GO:0008171">
    <property type="term" value="F:O-methyltransferase activity"/>
    <property type="evidence" value="ECO:0007669"/>
    <property type="project" value="InterPro"/>
</dbReference>
<evidence type="ECO:0000313" key="6">
    <source>
        <dbReference type="Proteomes" id="UP000824998"/>
    </source>
</evidence>
<dbReference type="AlphaFoldDB" id="A0A9P7YC57"/>
<keyword evidence="2" id="KW-0808">Transferase</keyword>
<protein>
    <submittedName>
        <fullName evidence="5">O-methyltransferase</fullName>
    </submittedName>
</protein>
<dbReference type="PANTHER" id="PTHR43712">
    <property type="entry name" value="PUTATIVE (AFU_ORTHOLOGUE AFUA_4G14580)-RELATED"/>
    <property type="match status" value="1"/>
</dbReference>
<accession>A0A9P7YC57</accession>
<dbReference type="GO" id="GO:0032259">
    <property type="term" value="P:methylation"/>
    <property type="evidence" value="ECO:0007669"/>
    <property type="project" value="UniProtKB-KW"/>
</dbReference>
<dbReference type="InterPro" id="IPR036390">
    <property type="entry name" value="WH_DNA-bd_sf"/>
</dbReference>
<dbReference type="Gene3D" id="3.40.50.150">
    <property type="entry name" value="Vaccinia Virus protein VP39"/>
    <property type="match status" value="1"/>
</dbReference>
<dbReference type="InterPro" id="IPR016461">
    <property type="entry name" value="COMT-like"/>
</dbReference>
<evidence type="ECO:0000259" key="4">
    <source>
        <dbReference type="Pfam" id="PF00891"/>
    </source>
</evidence>
<keyword evidence="3" id="KW-0949">S-adenosyl-L-methionine</keyword>
<evidence type="ECO:0000256" key="2">
    <source>
        <dbReference type="ARBA" id="ARBA00022679"/>
    </source>
</evidence>
<dbReference type="SUPFAM" id="SSF46785">
    <property type="entry name" value="Winged helix' DNA-binding domain"/>
    <property type="match status" value="1"/>
</dbReference>